<proteinExistence type="inferred from homology"/>
<gene>
    <name evidence="5" type="ORF">QSV35_13885</name>
</gene>
<dbReference type="RefSeq" id="WP_286289382.1">
    <property type="nucleotide sequence ID" value="NZ_JASXSZ010000004.1"/>
</dbReference>
<keyword evidence="3" id="KW-0464">Manganese</keyword>
<dbReference type="PRINTS" id="PR00116">
    <property type="entry name" value="ARGINASE"/>
</dbReference>
<sequence>MARFVIVPQWQGSPSSRAMQLIDGAQAIAGDLPRAACTIVEIPYEAGESVETGIHRFSALARVRALTEQALAEHDHGDTVVVIGGDCGIAVPSVERAAGRHANLAVIWFDAHPDLHTPDSSSSGAFSGMALRAVLGDVPAPLGLEPGTVVAERVMLAGARDYDPAEEEIVTTIGIAVRDANDIADAEALAEAIAATGAEAVYVHVDLDVLDPANIAGVTAPVPFGVSGAELVAAIAAVRARLPLAGASITGFAPATPTAAVDDLGTILRIVGALA</sequence>
<dbReference type="PANTHER" id="PTHR43782">
    <property type="entry name" value="ARGINASE"/>
    <property type="match status" value="1"/>
</dbReference>
<dbReference type="PROSITE" id="PS51409">
    <property type="entry name" value="ARGINASE_2"/>
    <property type="match status" value="1"/>
</dbReference>
<evidence type="ECO:0000256" key="2">
    <source>
        <dbReference type="ARBA" id="ARBA00022801"/>
    </source>
</evidence>
<dbReference type="Gene3D" id="3.40.800.10">
    <property type="entry name" value="Ureohydrolase domain"/>
    <property type="match status" value="1"/>
</dbReference>
<dbReference type="SUPFAM" id="SSF52768">
    <property type="entry name" value="Arginase/deacetylase"/>
    <property type="match status" value="1"/>
</dbReference>
<comment type="caution">
    <text evidence="5">The sequence shown here is derived from an EMBL/GenBank/DDBJ whole genome shotgun (WGS) entry which is preliminary data.</text>
</comment>
<dbReference type="Proteomes" id="UP001235064">
    <property type="component" value="Unassembled WGS sequence"/>
</dbReference>
<dbReference type="EMBL" id="JASXSZ010000004">
    <property type="protein sequence ID" value="MDL9980430.1"/>
    <property type="molecule type" value="Genomic_DNA"/>
</dbReference>
<keyword evidence="1" id="KW-0479">Metal-binding</keyword>
<accession>A0ABT7N186</accession>
<comment type="similarity">
    <text evidence="4">Belongs to the arginase family.</text>
</comment>
<dbReference type="InterPro" id="IPR023696">
    <property type="entry name" value="Ureohydrolase_dom_sf"/>
</dbReference>
<organism evidence="5 6">
    <name type="scientific">Microbacterium candidum</name>
    <dbReference type="NCBI Taxonomy" id="3041922"/>
    <lineage>
        <taxon>Bacteria</taxon>
        <taxon>Bacillati</taxon>
        <taxon>Actinomycetota</taxon>
        <taxon>Actinomycetes</taxon>
        <taxon>Micrococcales</taxon>
        <taxon>Microbacteriaceae</taxon>
        <taxon>Microbacterium</taxon>
    </lineage>
</organism>
<dbReference type="PANTHER" id="PTHR43782:SF3">
    <property type="entry name" value="ARGINASE"/>
    <property type="match status" value="1"/>
</dbReference>
<evidence type="ECO:0000256" key="1">
    <source>
        <dbReference type="ARBA" id="ARBA00022723"/>
    </source>
</evidence>
<reference evidence="5 6" key="1">
    <citation type="submission" date="2023-06" db="EMBL/GenBank/DDBJ databases">
        <title>Microbacterium sp. nov., isolated from a waste landfill.</title>
        <authorList>
            <person name="Wen W."/>
        </authorList>
    </citation>
    <scope>NUCLEOTIDE SEQUENCE [LARGE SCALE GENOMIC DNA]</scope>
    <source>
        <strain evidence="5 6">ASV49</strain>
    </source>
</reference>
<dbReference type="Pfam" id="PF00491">
    <property type="entry name" value="Arginase"/>
    <property type="match status" value="1"/>
</dbReference>
<name>A0ABT7N186_9MICO</name>
<protein>
    <submittedName>
        <fullName evidence="5">Arginase family protein</fullName>
    </submittedName>
</protein>
<keyword evidence="6" id="KW-1185">Reference proteome</keyword>
<evidence type="ECO:0000313" key="5">
    <source>
        <dbReference type="EMBL" id="MDL9980430.1"/>
    </source>
</evidence>
<evidence type="ECO:0000256" key="3">
    <source>
        <dbReference type="ARBA" id="ARBA00023211"/>
    </source>
</evidence>
<dbReference type="CDD" id="cd09999">
    <property type="entry name" value="Arginase-like_1"/>
    <property type="match status" value="1"/>
</dbReference>
<evidence type="ECO:0000256" key="4">
    <source>
        <dbReference type="PROSITE-ProRule" id="PRU00742"/>
    </source>
</evidence>
<keyword evidence="2" id="KW-0378">Hydrolase</keyword>
<dbReference type="InterPro" id="IPR006035">
    <property type="entry name" value="Ureohydrolase"/>
</dbReference>
<evidence type="ECO:0000313" key="6">
    <source>
        <dbReference type="Proteomes" id="UP001235064"/>
    </source>
</evidence>